<reference evidence="3 4" key="1">
    <citation type="submission" date="2018-03" db="EMBL/GenBank/DDBJ databases">
        <title>Genomic Encyclopedia of Archaeal and Bacterial Type Strains, Phase II (KMG-II): from individual species to whole genera.</title>
        <authorList>
            <person name="Goeker M."/>
        </authorList>
    </citation>
    <scope>NUCLEOTIDE SEQUENCE [LARGE SCALE GENOMIC DNA]</scope>
    <source>
        <strain evidence="3 4">DSM 45211</strain>
    </source>
</reference>
<protein>
    <submittedName>
        <fullName evidence="3">Magnesium chelatase family protein</fullName>
    </submittedName>
</protein>
<dbReference type="InterPro" id="IPR004482">
    <property type="entry name" value="Mg_chelat-rel"/>
</dbReference>
<dbReference type="PANTHER" id="PTHR32039:SF7">
    <property type="entry name" value="COMPETENCE PROTEIN COMM"/>
    <property type="match status" value="1"/>
</dbReference>
<dbReference type="Gene3D" id="3.40.50.300">
    <property type="entry name" value="P-loop containing nucleotide triphosphate hydrolases"/>
    <property type="match status" value="1"/>
</dbReference>
<dbReference type="GO" id="GO:0005524">
    <property type="term" value="F:ATP binding"/>
    <property type="evidence" value="ECO:0007669"/>
    <property type="project" value="InterPro"/>
</dbReference>
<dbReference type="InterPro" id="IPR027417">
    <property type="entry name" value="P-loop_NTPase"/>
</dbReference>
<dbReference type="Pfam" id="PF13335">
    <property type="entry name" value="Mg_chelatase_C"/>
    <property type="match status" value="1"/>
</dbReference>
<dbReference type="RefSeq" id="WP_240723213.1">
    <property type="nucleotide sequence ID" value="NZ_ML142900.1"/>
</dbReference>
<dbReference type="Gene3D" id="3.30.230.10">
    <property type="match status" value="1"/>
</dbReference>
<dbReference type="InterPro" id="IPR045006">
    <property type="entry name" value="CHLI-like"/>
</dbReference>
<dbReference type="PANTHER" id="PTHR32039">
    <property type="entry name" value="MAGNESIUM-CHELATASE SUBUNIT CHLI"/>
    <property type="match status" value="1"/>
</dbReference>
<dbReference type="SMART" id="SM00382">
    <property type="entry name" value="AAA"/>
    <property type="match status" value="1"/>
</dbReference>
<dbReference type="Pfam" id="PF13541">
    <property type="entry name" value="ChlI"/>
    <property type="match status" value="1"/>
</dbReference>
<dbReference type="SUPFAM" id="SSF52540">
    <property type="entry name" value="P-loop containing nucleoside triphosphate hydrolases"/>
    <property type="match status" value="1"/>
</dbReference>
<dbReference type="AlphaFoldDB" id="A0A2P8DVF0"/>
<gene>
    <name evidence="3" type="ORF">CLV30_115122</name>
</gene>
<sequence length="512" mass="54075">MTRLGRCRSAALVGVRGTLVDIDAHIGGMPGFSLVGLPDASLHEARDRVRAAVLSSREDWPLQKITVSLSPASLPKRGSHFDLGVAVAVLTAAEEVPAPAVEGAILLGELALDGRLRAVRGVLPAVLAAAQAGLTKAVVPEPNAQEARLVPGVRVFGARSLRQVLAFLRGVPVPDEEPDEVVAEPPRPAPGDDAVDLADIAGQHDAKAALEIAAAGHHHLLLDGPPGAGKTMLARRLPTVLPDLSTDESLEVTAIHSVAGVLAPDRPLIVRPPFADPHHTSSPAAVVGGGSRVIRPGAASLAHRGVLFMDEAPEFSPRVLDSLRQPLESGELVLARAEATAVFPARFLLVLAQNPCACGNHGSTLRDCTCSPDAVRRYGQRLSGPVRDRVDVRVRVEAPSLADIDAAVDAAESGAVVAQRVALARERQERRLKDTPWRSNGELPGWYLRRELRLPADVSAPAYAELRRGSVTVRGADRIVRLAWTVGDLAGHDRPTRDDVVSAVDLRLGKVA</sequence>
<comment type="caution">
    <text evidence="3">The sequence shown here is derived from an EMBL/GenBank/DDBJ whole genome shotgun (WGS) entry which is preliminary data.</text>
</comment>
<organism evidence="3 4">
    <name type="scientific">Haloactinopolyspora alba</name>
    <dbReference type="NCBI Taxonomy" id="648780"/>
    <lineage>
        <taxon>Bacteria</taxon>
        <taxon>Bacillati</taxon>
        <taxon>Actinomycetota</taxon>
        <taxon>Actinomycetes</taxon>
        <taxon>Jiangellales</taxon>
        <taxon>Jiangellaceae</taxon>
        <taxon>Haloactinopolyspora</taxon>
    </lineage>
</organism>
<keyword evidence="4" id="KW-1185">Reference proteome</keyword>
<dbReference type="InterPro" id="IPR025158">
    <property type="entry name" value="Mg_chelat-rel_C"/>
</dbReference>
<accession>A0A2P8DVF0</accession>
<dbReference type="InterPro" id="IPR003593">
    <property type="entry name" value="AAA+_ATPase"/>
</dbReference>
<evidence type="ECO:0000259" key="2">
    <source>
        <dbReference type="SMART" id="SM00382"/>
    </source>
</evidence>
<dbReference type="NCBIfam" id="TIGR00368">
    <property type="entry name" value="YifB family Mg chelatase-like AAA ATPase"/>
    <property type="match status" value="1"/>
</dbReference>
<dbReference type="InterPro" id="IPR020568">
    <property type="entry name" value="Ribosomal_Su5_D2-typ_SF"/>
</dbReference>
<dbReference type="Pfam" id="PF01078">
    <property type="entry name" value="Mg_chelatase"/>
    <property type="match status" value="1"/>
</dbReference>
<comment type="similarity">
    <text evidence="1">Belongs to the Mg-chelatase subunits D/I family. ComM subfamily.</text>
</comment>
<evidence type="ECO:0000313" key="4">
    <source>
        <dbReference type="Proteomes" id="UP000243528"/>
    </source>
</evidence>
<dbReference type="SUPFAM" id="SSF54211">
    <property type="entry name" value="Ribosomal protein S5 domain 2-like"/>
    <property type="match status" value="1"/>
</dbReference>
<dbReference type="EMBL" id="PYGE01000015">
    <property type="protein sequence ID" value="PSL01186.1"/>
    <property type="molecule type" value="Genomic_DNA"/>
</dbReference>
<name>A0A2P8DVF0_9ACTN</name>
<evidence type="ECO:0000313" key="3">
    <source>
        <dbReference type="EMBL" id="PSL01186.1"/>
    </source>
</evidence>
<dbReference type="Proteomes" id="UP000243528">
    <property type="component" value="Unassembled WGS sequence"/>
</dbReference>
<proteinExistence type="inferred from homology"/>
<dbReference type="InterPro" id="IPR000523">
    <property type="entry name" value="Mg_chelatse_chII-like_cat_dom"/>
</dbReference>
<feature type="domain" description="AAA+ ATPase" evidence="2">
    <location>
        <begin position="216"/>
        <end position="400"/>
    </location>
</feature>
<dbReference type="InterPro" id="IPR014721">
    <property type="entry name" value="Ribsml_uS5_D2-typ_fold_subgr"/>
</dbReference>
<evidence type="ECO:0000256" key="1">
    <source>
        <dbReference type="ARBA" id="ARBA00006354"/>
    </source>
</evidence>